<organism evidence="3 4">
    <name type="scientific">Desulfovibrio legallii</name>
    <dbReference type="NCBI Taxonomy" id="571438"/>
    <lineage>
        <taxon>Bacteria</taxon>
        <taxon>Pseudomonadati</taxon>
        <taxon>Thermodesulfobacteriota</taxon>
        <taxon>Desulfovibrionia</taxon>
        <taxon>Desulfovibrionales</taxon>
        <taxon>Desulfovibrionaceae</taxon>
        <taxon>Desulfovibrio</taxon>
    </lineage>
</organism>
<dbReference type="Proteomes" id="UP000199355">
    <property type="component" value="Unassembled WGS sequence"/>
</dbReference>
<proteinExistence type="predicted"/>
<dbReference type="CDD" id="cd02221">
    <property type="entry name" value="cupin_TM1287-like"/>
    <property type="match status" value="1"/>
</dbReference>
<name>A0A1G7ISN0_9BACT</name>
<dbReference type="GO" id="GO:0016853">
    <property type="term" value="F:isomerase activity"/>
    <property type="evidence" value="ECO:0007669"/>
    <property type="project" value="UniProtKB-KW"/>
</dbReference>
<evidence type="ECO:0000256" key="1">
    <source>
        <dbReference type="ARBA" id="ARBA00022723"/>
    </source>
</evidence>
<sequence length="115" mass="12238">MIHRATELETFAKEMFGGPGDVHFTKIVPAEGLAGKGRLFNIGLLKPGCAVGMHGHKGEMEIYYILEGHGLYNDNGTETPVGPGDVTVCPDGESHGLLNTGDTDLKMVALILFAQ</sequence>
<protein>
    <submittedName>
        <fullName evidence="3">Mannose-6-phosphate isomerase, cupin superfamily</fullName>
    </submittedName>
</protein>
<dbReference type="Pfam" id="PF07883">
    <property type="entry name" value="Cupin_2"/>
    <property type="match status" value="1"/>
</dbReference>
<dbReference type="RefSeq" id="WP_092152599.1">
    <property type="nucleotide sequence ID" value="NZ_FNBX01000002.1"/>
</dbReference>
<dbReference type="Gene3D" id="2.60.120.10">
    <property type="entry name" value="Jelly Rolls"/>
    <property type="match status" value="1"/>
</dbReference>
<dbReference type="InterPro" id="IPR051610">
    <property type="entry name" value="GPI/OXD"/>
</dbReference>
<keyword evidence="3" id="KW-0413">Isomerase</keyword>
<keyword evidence="4" id="KW-1185">Reference proteome</keyword>
<dbReference type="PANTHER" id="PTHR35848">
    <property type="entry name" value="OXALATE-BINDING PROTEIN"/>
    <property type="match status" value="1"/>
</dbReference>
<feature type="domain" description="Cupin type-2" evidence="2">
    <location>
        <begin position="45"/>
        <end position="109"/>
    </location>
</feature>
<dbReference type="STRING" id="571438.SAMN05192586_10254"/>
<keyword evidence="1" id="KW-0479">Metal-binding</keyword>
<reference evidence="4" key="1">
    <citation type="submission" date="2016-10" db="EMBL/GenBank/DDBJ databases">
        <authorList>
            <person name="Varghese N."/>
            <person name="Submissions S."/>
        </authorList>
    </citation>
    <scope>NUCLEOTIDE SEQUENCE [LARGE SCALE GENOMIC DNA]</scope>
    <source>
        <strain evidence="4">KHC7</strain>
    </source>
</reference>
<evidence type="ECO:0000259" key="2">
    <source>
        <dbReference type="Pfam" id="PF07883"/>
    </source>
</evidence>
<dbReference type="InterPro" id="IPR011051">
    <property type="entry name" value="RmlC_Cupin_sf"/>
</dbReference>
<accession>A0A1G7ISN0</accession>
<dbReference type="AlphaFoldDB" id="A0A1G7ISN0"/>
<evidence type="ECO:0000313" key="4">
    <source>
        <dbReference type="Proteomes" id="UP000199355"/>
    </source>
</evidence>
<evidence type="ECO:0000313" key="3">
    <source>
        <dbReference type="EMBL" id="SDF15608.1"/>
    </source>
</evidence>
<dbReference type="EMBL" id="FNBX01000002">
    <property type="protein sequence ID" value="SDF15608.1"/>
    <property type="molecule type" value="Genomic_DNA"/>
</dbReference>
<dbReference type="GO" id="GO:0046872">
    <property type="term" value="F:metal ion binding"/>
    <property type="evidence" value="ECO:0007669"/>
    <property type="project" value="UniProtKB-KW"/>
</dbReference>
<dbReference type="OrthoDB" id="9791637at2"/>
<dbReference type="InterPro" id="IPR014710">
    <property type="entry name" value="RmlC-like_jellyroll"/>
</dbReference>
<dbReference type="InterPro" id="IPR013096">
    <property type="entry name" value="Cupin_2"/>
</dbReference>
<dbReference type="SUPFAM" id="SSF51182">
    <property type="entry name" value="RmlC-like cupins"/>
    <property type="match status" value="1"/>
</dbReference>
<gene>
    <name evidence="3" type="ORF">SAMN05192586_10254</name>
</gene>
<dbReference type="PANTHER" id="PTHR35848:SF6">
    <property type="entry name" value="CUPIN TYPE-2 DOMAIN-CONTAINING PROTEIN"/>
    <property type="match status" value="1"/>
</dbReference>